<keyword evidence="2" id="KW-1185">Reference proteome</keyword>
<sequence length="261" mass="28256">MYQINQGPLNGLRSSSIGKFRTRIGETNNWRRRSDDEKLSTHQIQILGGRGLPGGEAGLKTEDGMKKLFSDGVSEKSSVENASKSGDQGKVAVEGFDAFEKELSGMVGGFPGGEKGLNQFLQAYPPPSKVSKELEKLKDGIGGPGFKARTVAPPLLMPGMTVIVKEARNPYYMFTGIVQRVTDGRAGVIFEGGNWDKLVTFRITDLERTASGPPMSNPKSAILNSGPGSRRTCFHRRPSLSCVLVTWSCSVSVLWVPLYGT</sequence>
<comment type="caution">
    <text evidence="1">The sequence shown here is derived from an EMBL/GenBank/DDBJ whole genome shotgun (WGS) entry which is preliminary data.</text>
</comment>
<proteinExistence type="predicted"/>
<accession>A0ABD1XWB9</accession>
<protein>
    <recommendedName>
        <fullName evidence="3">Chlororespiratory reduction31</fullName>
    </recommendedName>
</protein>
<evidence type="ECO:0000313" key="1">
    <source>
        <dbReference type="EMBL" id="KAL2613197.1"/>
    </source>
</evidence>
<evidence type="ECO:0000313" key="2">
    <source>
        <dbReference type="Proteomes" id="UP001605036"/>
    </source>
</evidence>
<dbReference type="Proteomes" id="UP001605036">
    <property type="component" value="Unassembled WGS sequence"/>
</dbReference>
<dbReference type="AlphaFoldDB" id="A0ABD1XWB9"/>
<dbReference type="InterPro" id="IPR021659">
    <property type="entry name" value="NdhS"/>
</dbReference>
<dbReference type="Pfam" id="PF11623">
    <property type="entry name" value="NdhS"/>
    <property type="match status" value="1"/>
</dbReference>
<evidence type="ECO:0008006" key="3">
    <source>
        <dbReference type="Google" id="ProtNLM"/>
    </source>
</evidence>
<gene>
    <name evidence="1" type="ORF">R1flu_024889</name>
</gene>
<dbReference type="PANTHER" id="PTHR35494">
    <property type="entry name" value="NAD(P)H-QUINONE OXIDOREDUCTASE SUBUNIT S, CHLOROPLASTIC"/>
    <property type="match status" value="1"/>
</dbReference>
<reference evidence="1 2" key="1">
    <citation type="submission" date="2024-09" db="EMBL/GenBank/DDBJ databases">
        <title>Chromosome-scale assembly of Riccia fluitans.</title>
        <authorList>
            <person name="Paukszto L."/>
            <person name="Sawicki J."/>
            <person name="Karawczyk K."/>
            <person name="Piernik-Szablinska J."/>
            <person name="Szczecinska M."/>
            <person name="Mazdziarz M."/>
        </authorList>
    </citation>
    <scope>NUCLEOTIDE SEQUENCE [LARGE SCALE GENOMIC DNA]</scope>
    <source>
        <strain evidence="1">Rf_01</strain>
        <tissue evidence="1">Aerial parts of the thallus</tissue>
    </source>
</reference>
<dbReference type="EMBL" id="JBHFFA010000007">
    <property type="protein sequence ID" value="KAL2613197.1"/>
    <property type="molecule type" value="Genomic_DNA"/>
</dbReference>
<dbReference type="Gene3D" id="2.30.30.140">
    <property type="match status" value="1"/>
</dbReference>
<organism evidence="1 2">
    <name type="scientific">Riccia fluitans</name>
    <dbReference type="NCBI Taxonomy" id="41844"/>
    <lineage>
        <taxon>Eukaryota</taxon>
        <taxon>Viridiplantae</taxon>
        <taxon>Streptophyta</taxon>
        <taxon>Embryophyta</taxon>
        <taxon>Marchantiophyta</taxon>
        <taxon>Marchantiopsida</taxon>
        <taxon>Marchantiidae</taxon>
        <taxon>Marchantiales</taxon>
        <taxon>Ricciaceae</taxon>
        <taxon>Riccia</taxon>
    </lineage>
</organism>
<dbReference type="PANTHER" id="PTHR35494:SF1">
    <property type="entry name" value="NAD(P)H-QUINONE OXIDOREDUCTASE SUBUNIT S, CHLOROPLASTIC"/>
    <property type="match status" value="1"/>
</dbReference>
<name>A0ABD1XWB9_9MARC</name>